<keyword evidence="3" id="KW-1185">Reference proteome</keyword>
<dbReference type="InterPro" id="IPR006553">
    <property type="entry name" value="Leu-rich_rpt_Cys-con_subtyp"/>
</dbReference>
<dbReference type="InterPro" id="IPR057207">
    <property type="entry name" value="FBXL15_LRR"/>
</dbReference>
<evidence type="ECO:0000259" key="1">
    <source>
        <dbReference type="PROSITE" id="PS50181"/>
    </source>
</evidence>
<dbReference type="SUPFAM" id="SSF81383">
    <property type="entry name" value="F-box domain"/>
    <property type="match status" value="1"/>
</dbReference>
<dbReference type="Pfam" id="PF25372">
    <property type="entry name" value="DUF7885"/>
    <property type="match status" value="1"/>
</dbReference>
<dbReference type="GO" id="GO:0031146">
    <property type="term" value="P:SCF-dependent proteasomal ubiquitin-dependent protein catabolic process"/>
    <property type="evidence" value="ECO:0007669"/>
    <property type="project" value="TreeGrafter"/>
</dbReference>
<dbReference type="PANTHER" id="PTHR13318">
    <property type="entry name" value="PARTNER OF PAIRED, ISOFORM B-RELATED"/>
    <property type="match status" value="1"/>
</dbReference>
<gene>
    <name evidence="2" type="ORF">MKW94_006187</name>
</gene>
<dbReference type="EMBL" id="JAJJMA010185137">
    <property type="protein sequence ID" value="MCL7037949.1"/>
    <property type="molecule type" value="Genomic_DNA"/>
</dbReference>
<dbReference type="PROSITE" id="PS50181">
    <property type="entry name" value="FBOX"/>
    <property type="match status" value="1"/>
</dbReference>
<protein>
    <recommendedName>
        <fullName evidence="1">F-box domain-containing protein</fullName>
    </recommendedName>
</protein>
<dbReference type="Pfam" id="PF13516">
    <property type="entry name" value="LRR_6"/>
    <property type="match status" value="2"/>
</dbReference>
<dbReference type="InterPro" id="IPR001810">
    <property type="entry name" value="F-box_dom"/>
</dbReference>
<feature type="domain" description="F-box" evidence="1">
    <location>
        <begin position="8"/>
        <end position="57"/>
    </location>
</feature>
<dbReference type="SUPFAM" id="SSF52047">
    <property type="entry name" value="RNI-like"/>
    <property type="match status" value="1"/>
</dbReference>
<dbReference type="SMART" id="SM00367">
    <property type="entry name" value="LRR_CC"/>
    <property type="match status" value="13"/>
</dbReference>
<dbReference type="InterPro" id="IPR032675">
    <property type="entry name" value="LRR_dom_sf"/>
</dbReference>
<dbReference type="InterPro" id="IPR036047">
    <property type="entry name" value="F-box-like_dom_sf"/>
</dbReference>
<dbReference type="SUPFAM" id="SSF52058">
    <property type="entry name" value="L domain-like"/>
    <property type="match status" value="1"/>
</dbReference>
<dbReference type="Gene3D" id="3.80.10.10">
    <property type="entry name" value="Ribonuclease Inhibitor"/>
    <property type="match status" value="3"/>
</dbReference>
<dbReference type="CDD" id="cd22159">
    <property type="entry name" value="F-box_AtTIR1-like"/>
    <property type="match status" value="1"/>
</dbReference>
<accession>A0AA41SKF3</accession>
<dbReference type="Proteomes" id="UP001177140">
    <property type="component" value="Unassembled WGS sequence"/>
</dbReference>
<proteinExistence type="predicted"/>
<comment type="caution">
    <text evidence="2">The sequence shown here is derived from an EMBL/GenBank/DDBJ whole genome shotgun (WGS) entry which is preliminary data.</text>
</comment>
<sequence length="535" mass="58817">MLQKTYKTLSIADLPDDFLNLVYQRLTSSADHSSFSLVCHHWLNIQNNNHESLWEYNSKCSLRKSSKISPESFSKILYKLLIRFKHLKRLSLSGLPEVDTDYVTSQSHLFGSKVQFLGLEYCNKTDKNLSSIFSLFPGLVSVSLTGTHISDKGLEVLAQCCVSLEKVNLRNCQWVTDKGLEVLANCCASLETVKLGTCAWITDKSLEVLAKCCASLEKVDLANCQQITDKGLKILVKSCASLRKMALVTCQQINDKSLEILASCCPSLEKINLRNCQGITDEGLEVLARYCGSLKKVKLRNCQGITDKGLKVLAKCCASLEEIDLGLCQGITDKGLEVVAKCCASLEKINLGSCPRVTDSGISFIIQNCSKLRSLDIMFCKSLTGVGFIGCSKTLTHVGASCMPKLTKEGIKAIVSGGGIQSLELSGNAVNTEALITISKGCPSLKTLWLGPCNEVQLEGWKAIGYYCKNLERLHVAGCSNLCDQGLKALCYGCNKLSYLFVDRLSDFGLELLQRERPDVYLRLCSYDSYSAVYC</sequence>
<evidence type="ECO:0000313" key="3">
    <source>
        <dbReference type="Proteomes" id="UP001177140"/>
    </source>
</evidence>
<evidence type="ECO:0000313" key="2">
    <source>
        <dbReference type="EMBL" id="MCL7037949.1"/>
    </source>
</evidence>
<dbReference type="AlphaFoldDB" id="A0AA41SKF3"/>
<dbReference type="GO" id="GO:0019005">
    <property type="term" value="C:SCF ubiquitin ligase complex"/>
    <property type="evidence" value="ECO:0007669"/>
    <property type="project" value="TreeGrafter"/>
</dbReference>
<reference evidence="2" key="1">
    <citation type="submission" date="2022-03" db="EMBL/GenBank/DDBJ databases">
        <title>A functionally conserved STORR gene fusion in Papaver species that diverged 16.8 million years ago.</title>
        <authorList>
            <person name="Catania T."/>
        </authorList>
    </citation>
    <scope>NUCLEOTIDE SEQUENCE</scope>
    <source>
        <strain evidence="2">S-191538</strain>
    </source>
</reference>
<dbReference type="InterPro" id="IPR001611">
    <property type="entry name" value="Leu-rich_rpt"/>
</dbReference>
<organism evidence="2 3">
    <name type="scientific">Papaver nudicaule</name>
    <name type="common">Iceland poppy</name>
    <dbReference type="NCBI Taxonomy" id="74823"/>
    <lineage>
        <taxon>Eukaryota</taxon>
        <taxon>Viridiplantae</taxon>
        <taxon>Streptophyta</taxon>
        <taxon>Embryophyta</taxon>
        <taxon>Tracheophyta</taxon>
        <taxon>Spermatophyta</taxon>
        <taxon>Magnoliopsida</taxon>
        <taxon>Ranunculales</taxon>
        <taxon>Papaveraceae</taxon>
        <taxon>Papaveroideae</taxon>
        <taxon>Papaver</taxon>
    </lineage>
</organism>
<name>A0AA41SKF3_PAPNU</name>